<protein>
    <submittedName>
        <fullName evidence="1">Uncharacterized protein</fullName>
    </submittedName>
</protein>
<name>A0A1C3H1W7_9GAMM</name>
<accession>A0A1C3H1W7</accession>
<organism evidence="1 2">
    <name type="scientific">Cardiobacterium hominis</name>
    <dbReference type="NCBI Taxonomy" id="2718"/>
    <lineage>
        <taxon>Bacteria</taxon>
        <taxon>Pseudomonadati</taxon>
        <taxon>Pseudomonadota</taxon>
        <taxon>Gammaproteobacteria</taxon>
        <taxon>Cardiobacteriales</taxon>
        <taxon>Cardiobacteriaceae</taxon>
        <taxon>Cardiobacterium</taxon>
    </lineage>
</organism>
<dbReference type="Proteomes" id="UP000190837">
    <property type="component" value="Unassembled WGS sequence"/>
</dbReference>
<evidence type="ECO:0000313" key="2">
    <source>
        <dbReference type="Proteomes" id="UP000190837"/>
    </source>
</evidence>
<sequence>MKLIMSLQKLTALPAENLAQHNMTHVYGNPVQQKYLEK</sequence>
<dbReference type="AlphaFoldDB" id="A0A1C3H1W7"/>
<proteinExistence type="predicted"/>
<evidence type="ECO:0000313" key="1">
    <source>
        <dbReference type="EMBL" id="SAM57236.1"/>
    </source>
</evidence>
<reference evidence="2" key="1">
    <citation type="submission" date="2016-04" db="EMBL/GenBank/DDBJ databases">
        <authorList>
            <person name="Tagini F."/>
        </authorList>
    </citation>
    <scope>NUCLEOTIDE SEQUENCE [LARGE SCALE GENOMIC DNA]</scope>
    <source>
        <strain evidence="2">CHUV0807</strain>
    </source>
</reference>
<dbReference type="EMBL" id="FKLO01000016">
    <property type="protein sequence ID" value="SAM57236.1"/>
    <property type="molecule type" value="Genomic_DNA"/>
</dbReference>
<gene>
    <name evidence="1" type="ORF">CHUV0807_0239</name>
</gene>